<name>A0A3B1DRU7_9ZZZZ</name>
<dbReference type="AlphaFoldDB" id="A0A3B1DRU7"/>
<dbReference type="SUPFAM" id="SSF54593">
    <property type="entry name" value="Glyoxalase/Bleomycin resistance protein/Dihydroxybiphenyl dioxygenase"/>
    <property type="match status" value="1"/>
</dbReference>
<reference evidence="1" key="1">
    <citation type="submission" date="2018-06" db="EMBL/GenBank/DDBJ databases">
        <authorList>
            <person name="Zhirakovskaya E."/>
        </authorList>
    </citation>
    <scope>NUCLEOTIDE SEQUENCE</scope>
</reference>
<dbReference type="EMBL" id="UOGF01000075">
    <property type="protein sequence ID" value="VAX31427.1"/>
    <property type="molecule type" value="Genomic_DNA"/>
</dbReference>
<gene>
    <name evidence="1" type="ORF">MNBD_NITROSPIRAE01-2281</name>
</gene>
<organism evidence="1">
    <name type="scientific">hydrothermal vent metagenome</name>
    <dbReference type="NCBI Taxonomy" id="652676"/>
    <lineage>
        <taxon>unclassified sequences</taxon>
        <taxon>metagenomes</taxon>
        <taxon>ecological metagenomes</taxon>
    </lineage>
</organism>
<sequence>MPTNTFPSYDDPLINDLISTYAQGNHAARVYAEISQAQGWPFVIDHIALRCLHIETRAQTFLEAGYLFEDETVEYPDQGWWAKVYRKPAHPVAFVDQAYEDTRGENSIIPSWVKHFGDKNLHHIAVLVGDIEQTMRILKTQGIQFAGEVVGSSGSRLRQVFTASEVRDGAAYTVLELTERNGYTGFYADQANALMESSTQKTSE</sequence>
<dbReference type="Gene3D" id="3.10.180.10">
    <property type="entry name" value="2,3-Dihydroxybiphenyl 1,2-Dioxygenase, domain 1"/>
    <property type="match status" value="1"/>
</dbReference>
<proteinExistence type="predicted"/>
<evidence type="ECO:0008006" key="2">
    <source>
        <dbReference type="Google" id="ProtNLM"/>
    </source>
</evidence>
<dbReference type="InterPro" id="IPR029068">
    <property type="entry name" value="Glyas_Bleomycin-R_OHBP_Dase"/>
</dbReference>
<evidence type="ECO:0000313" key="1">
    <source>
        <dbReference type="EMBL" id="VAX31427.1"/>
    </source>
</evidence>
<accession>A0A3B1DRU7</accession>
<protein>
    <recommendedName>
        <fullName evidence="2">VOC domain-containing protein</fullName>
    </recommendedName>
</protein>